<gene>
    <name evidence="2" type="ORF">GCM10010285_11500</name>
</gene>
<reference evidence="3" key="1">
    <citation type="journal article" date="2019" name="Int. J. Syst. Evol. Microbiol.">
        <title>The Global Catalogue of Microorganisms (GCM) 10K type strain sequencing project: providing services to taxonomists for standard genome sequencing and annotation.</title>
        <authorList>
            <consortium name="The Broad Institute Genomics Platform"/>
            <consortium name="The Broad Institute Genome Sequencing Center for Infectious Disease"/>
            <person name="Wu L."/>
            <person name="Ma J."/>
        </authorList>
    </citation>
    <scope>NUCLEOTIDE SEQUENCE [LARGE SCALE GENOMIC DNA]</scope>
    <source>
        <strain evidence="3">JCM 4416</strain>
    </source>
</reference>
<feature type="compositionally biased region" description="Low complexity" evidence="1">
    <location>
        <begin position="31"/>
        <end position="43"/>
    </location>
</feature>
<proteinExistence type="predicted"/>
<dbReference type="EMBL" id="BMTX01000002">
    <property type="protein sequence ID" value="GGS34185.1"/>
    <property type="molecule type" value="Genomic_DNA"/>
</dbReference>
<protein>
    <submittedName>
        <fullName evidence="2">Uncharacterized protein</fullName>
    </submittedName>
</protein>
<evidence type="ECO:0000313" key="3">
    <source>
        <dbReference type="Proteomes" id="UP000597853"/>
    </source>
</evidence>
<dbReference type="Proteomes" id="UP000597853">
    <property type="component" value="Unassembled WGS sequence"/>
</dbReference>
<sequence>MGLGVGDGEEGAAADDPPSSFPEAHSPRPTPEATTTAPAATATAVTLRRRAAACLPGRRPR</sequence>
<organism evidence="2 3">
    <name type="scientific">Streptomyces pseudogriseolus</name>
    <name type="common">Streptomyces gancidicus</name>
    <name type="synonym">Streptomyces rubiginosus</name>
    <dbReference type="NCBI Taxonomy" id="36817"/>
    <lineage>
        <taxon>Bacteria</taxon>
        <taxon>Bacillati</taxon>
        <taxon>Actinomycetota</taxon>
        <taxon>Actinomycetes</taxon>
        <taxon>Kitasatosporales</taxon>
        <taxon>Streptomycetaceae</taxon>
        <taxon>Streptomyces</taxon>
        <taxon>Streptomyces pseudogriseolus group</taxon>
    </lineage>
</organism>
<feature type="region of interest" description="Disordered" evidence="1">
    <location>
        <begin position="1"/>
        <end position="43"/>
    </location>
</feature>
<comment type="caution">
    <text evidence="2">The sequence shown here is derived from an EMBL/GenBank/DDBJ whole genome shotgun (WGS) entry which is preliminary data.</text>
</comment>
<name>A0ABQ2SMM6_STREZ</name>
<accession>A0ABQ2SMM6</accession>
<evidence type="ECO:0000256" key="1">
    <source>
        <dbReference type="SAM" id="MobiDB-lite"/>
    </source>
</evidence>
<keyword evidence="3" id="KW-1185">Reference proteome</keyword>
<evidence type="ECO:0000313" key="2">
    <source>
        <dbReference type="EMBL" id="GGS34185.1"/>
    </source>
</evidence>